<dbReference type="SUPFAM" id="SSF56784">
    <property type="entry name" value="HAD-like"/>
    <property type="match status" value="1"/>
</dbReference>
<dbReference type="GO" id="GO:0005737">
    <property type="term" value="C:cytoplasm"/>
    <property type="evidence" value="ECO:0007669"/>
    <property type="project" value="UniProtKB-SubCell"/>
</dbReference>
<proteinExistence type="inferred from homology"/>
<dbReference type="Gene3D" id="3.40.50.1000">
    <property type="entry name" value="HAD superfamily/HAD-like"/>
    <property type="match status" value="1"/>
</dbReference>
<evidence type="ECO:0000313" key="10">
    <source>
        <dbReference type="EMBL" id="OXA46755.1"/>
    </source>
</evidence>
<keyword evidence="8 9" id="KW-0546">Nucleotide metabolism</keyword>
<keyword evidence="11" id="KW-1185">Reference proteome</keyword>
<evidence type="ECO:0000256" key="7">
    <source>
        <dbReference type="ARBA" id="ARBA00022842"/>
    </source>
</evidence>
<dbReference type="GO" id="GO:0008253">
    <property type="term" value="F:5'-nucleotidase activity"/>
    <property type="evidence" value="ECO:0007669"/>
    <property type="project" value="UniProtKB-EC"/>
</dbReference>
<organism evidence="10 11">
    <name type="scientific">Folsomia candida</name>
    <name type="common">Springtail</name>
    <dbReference type="NCBI Taxonomy" id="158441"/>
    <lineage>
        <taxon>Eukaryota</taxon>
        <taxon>Metazoa</taxon>
        <taxon>Ecdysozoa</taxon>
        <taxon>Arthropoda</taxon>
        <taxon>Hexapoda</taxon>
        <taxon>Collembola</taxon>
        <taxon>Entomobryomorpha</taxon>
        <taxon>Isotomoidea</taxon>
        <taxon>Isotomidae</taxon>
        <taxon>Proisotominae</taxon>
        <taxon>Folsomia</taxon>
    </lineage>
</organism>
<dbReference type="GO" id="GO:0009117">
    <property type="term" value="P:nucleotide metabolic process"/>
    <property type="evidence" value="ECO:0007669"/>
    <property type="project" value="UniProtKB-KW"/>
</dbReference>
<dbReference type="NCBIfam" id="TIGR01544">
    <property type="entry name" value="HAD-SF-IE"/>
    <property type="match status" value="1"/>
</dbReference>
<dbReference type="Pfam" id="PF05822">
    <property type="entry name" value="UMPH-1"/>
    <property type="match status" value="1"/>
</dbReference>
<evidence type="ECO:0000256" key="2">
    <source>
        <dbReference type="ARBA" id="ARBA00008389"/>
    </source>
</evidence>
<comment type="similarity">
    <text evidence="2 9">Belongs to the pyrimidine 5'-nucleotidase family.</text>
</comment>
<reference evidence="10 11" key="1">
    <citation type="submission" date="2015-12" db="EMBL/GenBank/DDBJ databases">
        <title>The genome of Folsomia candida.</title>
        <authorList>
            <person name="Faddeeva A."/>
            <person name="Derks M.F."/>
            <person name="Anvar Y."/>
            <person name="Smit S."/>
            <person name="Van Straalen N."/>
            <person name="Roelofs D."/>
        </authorList>
    </citation>
    <scope>NUCLEOTIDE SEQUENCE [LARGE SCALE GENOMIC DNA]</scope>
    <source>
        <strain evidence="10 11">VU population</strain>
        <tissue evidence="10">Whole body</tissue>
    </source>
</reference>
<dbReference type="EC" id="3.1.3.5" evidence="3 9"/>
<keyword evidence="9" id="KW-0963">Cytoplasm</keyword>
<dbReference type="Gene3D" id="1.10.150.340">
    <property type="entry name" value="Pyrimidine 5'-nucleotidase (UMPH-1), N-terminal domain"/>
    <property type="match status" value="1"/>
</dbReference>
<dbReference type="EMBL" id="LNIX01000014">
    <property type="protein sequence ID" value="OXA46755.1"/>
    <property type="molecule type" value="Genomic_DNA"/>
</dbReference>
<gene>
    <name evidence="10" type="ORF">Fcan01_18547</name>
</gene>
<evidence type="ECO:0000256" key="5">
    <source>
        <dbReference type="ARBA" id="ARBA00022741"/>
    </source>
</evidence>
<evidence type="ECO:0000256" key="4">
    <source>
        <dbReference type="ARBA" id="ARBA00022723"/>
    </source>
</evidence>
<dbReference type="GO" id="GO:0000166">
    <property type="term" value="F:nucleotide binding"/>
    <property type="evidence" value="ECO:0007669"/>
    <property type="project" value="UniProtKB-KW"/>
</dbReference>
<dbReference type="Proteomes" id="UP000198287">
    <property type="component" value="Unassembled WGS sequence"/>
</dbReference>
<accession>A0A226DMI9</accession>
<dbReference type="AlphaFoldDB" id="A0A226DMI9"/>
<comment type="caution">
    <text evidence="10">The sequence shown here is derived from an EMBL/GenBank/DDBJ whole genome shotgun (WGS) entry which is preliminary data.</text>
</comment>
<evidence type="ECO:0000256" key="6">
    <source>
        <dbReference type="ARBA" id="ARBA00022801"/>
    </source>
</evidence>
<comment type="catalytic activity">
    <reaction evidence="1 9">
        <text>a ribonucleoside 5'-phosphate + H2O = a ribonucleoside + phosphate</text>
        <dbReference type="Rhea" id="RHEA:12484"/>
        <dbReference type="ChEBI" id="CHEBI:15377"/>
        <dbReference type="ChEBI" id="CHEBI:18254"/>
        <dbReference type="ChEBI" id="CHEBI:43474"/>
        <dbReference type="ChEBI" id="CHEBI:58043"/>
        <dbReference type="EC" id="3.1.3.5"/>
    </reaction>
</comment>
<dbReference type="SFLD" id="SFLDG01128">
    <property type="entry name" value="C1.4:_5'-Nucleotidase_Like"/>
    <property type="match status" value="1"/>
</dbReference>
<dbReference type="PANTHER" id="PTHR13045:SF0">
    <property type="entry name" value="7-METHYLGUANOSINE PHOSPHATE-SPECIFIC 5'-NUCLEOTIDASE"/>
    <property type="match status" value="1"/>
</dbReference>
<dbReference type="OrthoDB" id="10014216at2759"/>
<keyword evidence="4" id="KW-0479">Metal-binding</keyword>
<dbReference type="STRING" id="158441.A0A226DMI9"/>
<dbReference type="OMA" id="QHINGTH"/>
<keyword evidence="6 9" id="KW-0378">Hydrolase</keyword>
<dbReference type="InterPro" id="IPR036412">
    <property type="entry name" value="HAD-like_sf"/>
</dbReference>
<keyword evidence="5 9" id="KW-0547">Nucleotide-binding</keyword>
<evidence type="ECO:0000256" key="1">
    <source>
        <dbReference type="ARBA" id="ARBA00000815"/>
    </source>
</evidence>
<evidence type="ECO:0000256" key="9">
    <source>
        <dbReference type="RuleBase" id="RU361276"/>
    </source>
</evidence>
<dbReference type="InterPro" id="IPR023214">
    <property type="entry name" value="HAD_sf"/>
</dbReference>
<dbReference type="FunFam" id="1.10.150.340:FF:000001">
    <property type="entry name" value="Cytosolic 5-nucleotidase 3-like"/>
    <property type="match status" value="1"/>
</dbReference>
<evidence type="ECO:0000313" key="11">
    <source>
        <dbReference type="Proteomes" id="UP000198287"/>
    </source>
</evidence>
<dbReference type="PANTHER" id="PTHR13045">
    <property type="entry name" value="5'-NUCLEOTIDASE"/>
    <property type="match status" value="1"/>
</dbReference>
<comment type="subcellular location">
    <subcellularLocation>
        <location evidence="9">Cytoplasm</location>
    </subcellularLocation>
</comment>
<dbReference type="GO" id="GO:0000287">
    <property type="term" value="F:magnesium ion binding"/>
    <property type="evidence" value="ECO:0007669"/>
    <property type="project" value="InterPro"/>
</dbReference>
<dbReference type="InterPro" id="IPR006434">
    <property type="entry name" value="Pyrimidine_nucleotidase_eu"/>
</dbReference>
<evidence type="ECO:0000256" key="8">
    <source>
        <dbReference type="ARBA" id="ARBA00023080"/>
    </source>
</evidence>
<dbReference type="SFLD" id="SFLDS00003">
    <property type="entry name" value="Haloacid_Dehalogenase"/>
    <property type="match status" value="1"/>
</dbReference>
<protein>
    <recommendedName>
        <fullName evidence="3 9">5'-nucleotidase</fullName>
        <ecNumber evidence="3 9">3.1.3.5</ecNumber>
    </recommendedName>
</protein>
<name>A0A226DMI9_FOLCA</name>
<keyword evidence="7" id="KW-0460">Magnesium</keyword>
<sequence>MSGKMSSLLKQIISSYPHPEKVKIKDITKVGKMIDSLVSRGPESLQVITDFDFTLSKSHLPDGSPACSGPGVMNNSSLMSQDFRDKVNALYKKYRPIEFDHNMPVEQKIPLMVEWYQQRKNVVVASRVQRSQIEEMVTSCGVVLRDGAPKTLAWLNEEKVPVLIFSAGNGDIIEAVMKRDGVMFDNAHVIANFYKYDDEGFVIDYKNSTLLHVFNKNEHAIENSTYFEDISHRPNALLLGDHLADARMAEGMQDPETIFKIGFFNDPSQVEESLSLYEETFDVVLVEDQTFEFVNILLKFIFGRN</sequence>
<evidence type="ECO:0000256" key="3">
    <source>
        <dbReference type="ARBA" id="ARBA00012643"/>
    </source>
</evidence>